<feature type="compositionally biased region" description="Polar residues" evidence="1">
    <location>
        <begin position="265"/>
        <end position="281"/>
    </location>
</feature>
<organism evidence="2 3">
    <name type="scientific">Ophiostoma piceae (strain UAMH 11346)</name>
    <name type="common">Sap stain fungus</name>
    <dbReference type="NCBI Taxonomy" id="1262450"/>
    <lineage>
        <taxon>Eukaryota</taxon>
        <taxon>Fungi</taxon>
        <taxon>Dikarya</taxon>
        <taxon>Ascomycota</taxon>
        <taxon>Pezizomycotina</taxon>
        <taxon>Sordariomycetes</taxon>
        <taxon>Sordariomycetidae</taxon>
        <taxon>Ophiostomatales</taxon>
        <taxon>Ophiostomataceae</taxon>
        <taxon>Ophiostoma</taxon>
    </lineage>
</organism>
<feature type="compositionally biased region" description="Basic and acidic residues" evidence="1">
    <location>
        <begin position="335"/>
        <end position="347"/>
    </location>
</feature>
<dbReference type="VEuPathDB" id="FungiDB:F503_01929"/>
<dbReference type="InterPro" id="IPR010770">
    <property type="entry name" value="Ecd"/>
</dbReference>
<accession>S3BW93</accession>
<name>S3BW93_OPHP1</name>
<evidence type="ECO:0000313" key="2">
    <source>
        <dbReference type="EMBL" id="EPE03671.1"/>
    </source>
</evidence>
<protein>
    <submittedName>
        <fullName evidence="2">Sgt1-like protein</fullName>
    </submittedName>
</protein>
<dbReference type="PANTHER" id="PTHR13060:SF0">
    <property type="entry name" value="PROTEIN ECDYSONELESS HOMOLOG"/>
    <property type="match status" value="1"/>
</dbReference>
<feature type="region of interest" description="Disordered" evidence="1">
    <location>
        <begin position="613"/>
        <end position="665"/>
    </location>
</feature>
<gene>
    <name evidence="2" type="ORF">F503_01929</name>
</gene>
<dbReference type="AlphaFoldDB" id="S3BW93"/>
<dbReference type="HOGENOM" id="CLU_006241_2_0_1"/>
<feature type="compositionally biased region" description="Acidic residues" evidence="1">
    <location>
        <begin position="704"/>
        <end position="714"/>
    </location>
</feature>
<evidence type="ECO:0000256" key="1">
    <source>
        <dbReference type="SAM" id="MobiDB-lite"/>
    </source>
</evidence>
<dbReference type="GO" id="GO:0005634">
    <property type="term" value="C:nucleus"/>
    <property type="evidence" value="ECO:0007669"/>
    <property type="project" value="TreeGrafter"/>
</dbReference>
<sequence>MSMKLETIMDGDDEGLLPPALERSMPEDAAEYMLFVVDDGHAKTSTASSRAAASRPRARLDQIRKAALKLSEDLTKEYIWQRDSFNLEVVSRKSLLYLRGLTSYGDCVEDEWLVVYMLRELSKSFPDVWVRIGDSDGEFLLVEAAKAVPRWLNPEMDANRVWIHGGKLKIIPLEATTKPSVELADAVQVIRTVPNSLVHTPALEKEAFYRLNKYPKHVSSSIYHTRLILPRKIAFVLHDRPRAIAPAVEAFVARDPISTKKIFGPTTTNTESDKSSTPCQHQLQFPPTDLVVISTKFTRVLYAQIRGQRFTPPNGWPAAFSAFCEKALLSDTENSEPKQKGKEKAASPDEQTPDLEKLKVMVELSMKLTCGFELMASTVDTSNNRIVREVGLVLEDLADDEGAATELPSDNEIQAWKDFDREDDDSWLNIDFDDFERELDSGRNEVGQTRSATKGGGPTAESATPKQSGPVDVGAGFGDAGVQTDLRRIVSQFQAFLNDKDAGIEGAEFDEMDEDDEDDDDDEYEDEDDSDEDNGDGIDFDEDEFNRLMREMMGLPPADNAPQVANKTTTPTTTSAAEKTAESKTSGLAGDDDADDVEGILNLAAQFEAELKGHGALKVNPPKSKGKDTSSTKEIAVGEQGRSALTHSSMAAEVDSDSDDDDGEVDVDFNLAKNLLESFKGQEGMAGPAGNILSMLGMTLPRDNDDDDEDEKED</sequence>
<keyword evidence="3" id="KW-1185">Reference proteome</keyword>
<feature type="compositionally biased region" description="Acidic residues" evidence="1">
    <location>
        <begin position="654"/>
        <end position="665"/>
    </location>
</feature>
<feature type="region of interest" description="Disordered" evidence="1">
    <location>
        <begin position="331"/>
        <end position="354"/>
    </location>
</feature>
<feature type="compositionally biased region" description="Low complexity" evidence="1">
    <location>
        <begin position="567"/>
        <end position="586"/>
    </location>
</feature>
<feature type="region of interest" description="Disordered" evidence="1">
    <location>
        <begin position="501"/>
        <end position="595"/>
    </location>
</feature>
<feature type="region of interest" description="Disordered" evidence="1">
    <location>
        <begin position="262"/>
        <end position="281"/>
    </location>
</feature>
<dbReference type="STRING" id="1262450.S3BW93"/>
<dbReference type="EMBL" id="KE148166">
    <property type="protein sequence ID" value="EPE03671.1"/>
    <property type="molecule type" value="Genomic_DNA"/>
</dbReference>
<dbReference type="OrthoDB" id="27237at2759"/>
<dbReference type="Proteomes" id="UP000016923">
    <property type="component" value="Unassembled WGS sequence"/>
</dbReference>
<feature type="compositionally biased region" description="Acidic residues" evidence="1">
    <location>
        <begin position="507"/>
        <end position="544"/>
    </location>
</feature>
<proteinExistence type="predicted"/>
<dbReference type="OMA" id="TKDYIWQ"/>
<dbReference type="PANTHER" id="PTHR13060">
    <property type="entry name" value="SGT1 PROTEIN HSGT1 SUPPRESSOR OF GCR2"/>
    <property type="match status" value="1"/>
</dbReference>
<reference evidence="2 3" key="1">
    <citation type="journal article" date="2013" name="BMC Genomics">
        <title>The genome and transcriptome of the pine saprophyte Ophiostoma piceae, and a comparison with the bark beetle-associated pine pathogen Grosmannia clavigera.</title>
        <authorList>
            <person name="Haridas S."/>
            <person name="Wang Y."/>
            <person name="Lim L."/>
            <person name="Massoumi Alamouti S."/>
            <person name="Jackman S."/>
            <person name="Docking R."/>
            <person name="Robertson G."/>
            <person name="Birol I."/>
            <person name="Bohlmann J."/>
            <person name="Breuil C."/>
        </authorList>
    </citation>
    <scope>NUCLEOTIDE SEQUENCE [LARGE SCALE GENOMIC DNA]</scope>
    <source>
        <strain evidence="2 3">UAMH 11346</strain>
    </source>
</reference>
<evidence type="ECO:0000313" key="3">
    <source>
        <dbReference type="Proteomes" id="UP000016923"/>
    </source>
</evidence>
<dbReference type="eggNOG" id="KOG2406">
    <property type="taxonomic scope" value="Eukaryota"/>
</dbReference>
<feature type="region of interest" description="Disordered" evidence="1">
    <location>
        <begin position="439"/>
        <end position="476"/>
    </location>
</feature>
<feature type="region of interest" description="Disordered" evidence="1">
    <location>
        <begin position="682"/>
        <end position="714"/>
    </location>
</feature>
<dbReference type="Pfam" id="PF07093">
    <property type="entry name" value="SGT1"/>
    <property type="match status" value="1"/>
</dbReference>